<evidence type="ECO:0000313" key="2">
    <source>
        <dbReference type="Proteomes" id="UP001214530"/>
    </source>
</evidence>
<dbReference type="Proteomes" id="UP001214530">
    <property type="component" value="Chromosome"/>
</dbReference>
<proteinExistence type="predicted"/>
<gene>
    <name evidence="1" type="ORF">P0Y49_09245</name>
</gene>
<evidence type="ECO:0000313" key="1">
    <source>
        <dbReference type="EMBL" id="WEK21325.1"/>
    </source>
</evidence>
<dbReference type="AlphaFoldDB" id="A0AAJ5WD34"/>
<organism evidence="1 2">
    <name type="scientific">Candidatus Pedobacter colombiensis</name>
    <dbReference type="NCBI Taxonomy" id="3121371"/>
    <lineage>
        <taxon>Bacteria</taxon>
        <taxon>Pseudomonadati</taxon>
        <taxon>Bacteroidota</taxon>
        <taxon>Sphingobacteriia</taxon>
        <taxon>Sphingobacteriales</taxon>
        <taxon>Sphingobacteriaceae</taxon>
        <taxon>Pedobacter</taxon>
    </lineage>
</organism>
<accession>A0AAJ5WD34</accession>
<sequence length="159" mass="19280">MERKTFSPERLMHIRRLRKARRLYKKIPLFAYYQMLQEYPGYALSEFWEDLRIRRKPKPKSKKSNAIKYGRYWRIQKLLKAYGDTGDINLMVQAKKLQERIAKPYQVFVKLGRECYEFSFSCYIPLEKIEMLTKQFRACKTVEEIDTVNKQFIASIPIY</sequence>
<reference evidence="1" key="1">
    <citation type="submission" date="2023-03" db="EMBL/GenBank/DDBJ databases">
        <title>Andean soil-derived lignocellulolytic bacterial consortium as a source of novel taxa and putative plastic-active enzymes.</title>
        <authorList>
            <person name="Diaz-Garcia L."/>
            <person name="Chuvochina M."/>
            <person name="Feuerriegel G."/>
            <person name="Bunk B."/>
            <person name="Sproer C."/>
            <person name="Streit W.R."/>
            <person name="Rodriguez L.M."/>
            <person name="Overmann J."/>
            <person name="Jimenez D.J."/>
        </authorList>
    </citation>
    <scope>NUCLEOTIDE SEQUENCE</scope>
    <source>
        <strain evidence="1">MAG 3858</strain>
    </source>
</reference>
<dbReference type="EMBL" id="CP119313">
    <property type="protein sequence ID" value="WEK21325.1"/>
    <property type="molecule type" value="Genomic_DNA"/>
</dbReference>
<name>A0AAJ5WD34_9SPHI</name>
<protein>
    <submittedName>
        <fullName evidence="1">Uncharacterized protein</fullName>
    </submittedName>
</protein>